<dbReference type="RefSeq" id="WP_113029815.1">
    <property type="nucleotide sequence ID" value="NZ_QMFB01000002.1"/>
</dbReference>
<comment type="caution">
    <text evidence="1">The sequence shown here is derived from an EMBL/GenBank/DDBJ whole genome shotgun (WGS) entry which is preliminary data.</text>
</comment>
<organism evidence="1 2">
    <name type="scientific">Paenibacillus contaminans</name>
    <dbReference type="NCBI Taxonomy" id="450362"/>
    <lineage>
        <taxon>Bacteria</taxon>
        <taxon>Bacillati</taxon>
        <taxon>Bacillota</taxon>
        <taxon>Bacilli</taxon>
        <taxon>Bacillales</taxon>
        <taxon>Paenibacillaceae</taxon>
        <taxon>Paenibacillus</taxon>
    </lineage>
</organism>
<protein>
    <submittedName>
        <fullName evidence="1">Uncharacterized protein</fullName>
    </submittedName>
</protein>
<dbReference type="OrthoDB" id="2253662at2"/>
<dbReference type="Proteomes" id="UP000250369">
    <property type="component" value="Unassembled WGS sequence"/>
</dbReference>
<evidence type="ECO:0000313" key="2">
    <source>
        <dbReference type="Proteomes" id="UP000250369"/>
    </source>
</evidence>
<evidence type="ECO:0000313" key="1">
    <source>
        <dbReference type="EMBL" id="RAV22408.1"/>
    </source>
</evidence>
<proteinExistence type="predicted"/>
<accession>A0A329MSY9</accession>
<gene>
    <name evidence="1" type="ORF">DQG23_05560</name>
</gene>
<keyword evidence="2" id="KW-1185">Reference proteome</keyword>
<sequence>MTVTDYSFDPIVPFLFIKDKKEEMIDAIKKLNREAGLRRFILVFPTWDGEAKGRSVQQAFEKFGDLLGEVRQRLASDGVEVGWWCAPSLSIEPLLPEGETPAQKIVGIDGAVSKWAYCPSDERFAASMGNFLQTVVRRGGPPYIFFEDDYQVSNHDVVRFGCFCPLHLKRFSERIGKAVTREELEALFRSGGDQAAEYRKAWAGLMKDSLTELAGSMRRAVDEVAPETRMALCQPFVCDVDGDLTESVAKVLAGGTKPLVRLFGSDYNSDRADHFASLTFHMLHSKQTLEEGIELIHESDPFPHSRFFFSAAKLRALISLALFYGLDGSLSYVTQYTDSPVEDEGYFRMIARNRAYFTELKRSVEGFRMAGPRVLYRPHAHAHRPVAGNQIPVQVTPAWASVLGKLGIPYTAQAGKGPVMICGEDILDLSDAELLELLGSGVFLDGLAALYACRRGYGDLLGVDVTELEVAVCDTIVNERLTKLDEWAEPGAGARMYFVNLALAVQQYASVFRITPKHAEVRVMSELWNDQEEAVAPAVTLHENRLGGRVAVMAYDLRQNVSASIFNYKRKEQIRGITEWLGGSNLPVYAVKDPNVFVSAQEHPEMGDKLIAIYNVSLDPLEQVTLAIDASWSKHYVYRLQDDGSWELLDQAEKTPMKDKEMLKISGAFATLQPLVLRLTDRPV</sequence>
<dbReference type="AlphaFoldDB" id="A0A329MSY9"/>
<reference evidence="1 2" key="1">
    <citation type="journal article" date="2009" name="Int. J. Syst. Evol. Microbiol.">
        <title>Paenibacillus contaminans sp. nov., isolated from a contaminated laboratory plate.</title>
        <authorList>
            <person name="Chou J.H."/>
            <person name="Lee J.H."/>
            <person name="Lin M.C."/>
            <person name="Chang P.S."/>
            <person name="Arun A.B."/>
            <person name="Young C.C."/>
            <person name="Chen W.M."/>
        </authorList>
    </citation>
    <scope>NUCLEOTIDE SEQUENCE [LARGE SCALE GENOMIC DNA]</scope>
    <source>
        <strain evidence="1 2">CKOBP-6</strain>
    </source>
</reference>
<name>A0A329MSY9_9BACL</name>
<dbReference type="EMBL" id="QMFB01000002">
    <property type="protein sequence ID" value="RAV22408.1"/>
    <property type="molecule type" value="Genomic_DNA"/>
</dbReference>